<dbReference type="AlphaFoldDB" id="A0A6C0BI61"/>
<evidence type="ECO:0000313" key="3">
    <source>
        <dbReference type="EMBL" id="QHS91866.1"/>
    </source>
</evidence>
<keyword evidence="2" id="KW-0812">Transmembrane</keyword>
<feature type="compositionally biased region" description="Basic and acidic residues" evidence="1">
    <location>
        <begin position="169"/>
        <end position="185"/>
    </location>
</feature>
<protein>
    <submittedName>
        <fullName evidence="3">Uncharacterized protein</fullName>
    </submittedName>
</protein>
<name>A0A6C0BI61_9ZZZZ</name>
<reference evidence="3" key="1">
    <citation type="journal article" date="2020" name="Nature">
        <title>Giant virus diversity and host interactions through global metagenomics.</title>
        <authorList>
            <person name="Schulz F."/>
            <person name="Roux S."/>
            <person name="Paez-Espino D."/>
            <person name="Jungbluth S."/>
            <person name="Walsh D.A."/>
            <person name="Denef V.J."/>
            <person name="McMahon K.D."/>
            <person name="Konstantinidis K.T."/>
            <person name="Eloe-Fadrosh E.A."/>
            <person name="Kyrpides N.C."/>
            <person name="Woyke T."/>
        </authorList>
    </citation>
    <scope>NUCLEOTIDE SEQUENCE</scope>
    <source>
        <strain evidence="3">GVMAG-M-3300013006-15</strain>
    </source>
</reference>
<feature type="transmembrane region" description="Helical" evidence="2">
    <location>
        <begin position="78"/>
        <end position="99"/>
    </location>
</feature>
<evidence type="ECO:0000256" key="2">
    <source>
        <dbReference type="SAM" id="Phobius"/>
    </source>
</evidence>
<sequence length="250" mass="28282">MDVESIILKLDDLTEVQRDTLRIRFCGIVKFYKARVRTTNVIAFYMHFFVTVGSLIVPALLSIQSPGMSSTMFGATELYWSTWTISLFVTISNGVLNLFKIDKKYYSLNTVLAHLQSEGWQYIALSGRYSGHLGDHVKKPTHKNQFVYFCSMIEKITMRQIQDEYYKVNDESQKETKPKIIKNDSESPAGQKLLSPSNILPPSPMDMVSMPSPEANLLVEDSSITIHVKSENPTILPAENPVSATKIINH</sequence>
<organism evidence="3">
    <name type="scientific">viral metagenome</name>
    <dbReference type="NCBI Taxonomy" id="1070528"/>
    <lineage>
        <taxon>unclassified sequences</taxon>
        <taxon>metagenomes</taxon>
        <taxon>organismal metagenomes</taxon>
    </lineage>
</organism>
<keyword evidence="2" id="KW-0472">Membrane</keyword>
<dbReference type="Pfam" id="PF14015">
    <property type="entry name" value="DUF4231"/>
    <property type="match status" value="1"/>
</dbReference>
<keyword evidence="2" id="KW-1133">Transmembrane helix</keyword>
<evidence type="ECO:0000256" key="1">
    <source>
        <dbReference type="SAM" id="MobiDB-lite"/>
    </source>
</evidence>
<dbReference type="EMBL" id="MN739165">
    <property type="protein sequence ID" value="QHS91866.1"/>
    <property type="molecule type" value="Genomic_DNA"/>
</dbReference>
<accession>A0A6C0BI61</accession>
<proteinExistence type="predicted"/>
<feature type="region of interest" description="Disordered" evidence="1">
    <location>
        <begin position="169"/>
        <end position="205"/>
    </location>
</feature>
<dbReference type="InterPro" id="IPR025325">
    <property type="entry name" value="DUF4231"/>
</dbReference>
<feature type="transmembrane region" description="Helical" evidence="2">
    <location>
        <begin position="42"/>
        <end position="63"/>
    </location>
</feature>